<dbReference type="AlphaFoldDB" id="A0A6L6YJP6"/>
<dbReference type="EMBL" id="WSRP01000019">
    <property type="protein sequence ID" value="MVX56979.1"/>
    <property type="molecule type" value="Genomic_DNA"/>
</dbReference>
<feature type="region of interest" description="Disordered" evidence="1">
    <location>
        <begin position="101"/>
        <end position="144"/>
    </location>
</feature>
<dbReference type="RefSeq" id="WP_160335411.1">
    <property type="nucleotide sequence ID" value="NZ_CALPCR010000001.1"/>
</dbReference>
<sequence length="296" mass="32108">MEPKLSDTNVSYHLPDEPSLTPFGEQKSDIPKIVPADFKAPPRVVPKQEAGAVKPAAANPAPAPAAPQAAAQQSAAPSNTSGTTYSANDPRALMASLSKDISELSQPRKKEEAPVTPSEPEIGVKGADGIMYPPEDDLGDPEVPPSSSGFFRSVMLLICLCCVIVAAWQVTLFLQPEILQKEPFNSISEKSCDYLYCPPLRTPVILKSGVDAEGPNKWMLSMQIQNQDMRSQKLPNLQLTLEGTDGAKTQKIFEPREYKVVSGEKAIKGGGTIEIQVPFDYTESRPKSFRVKVLED</sequence>
<feature type="compositionally biased region" description="Polar residues" evidence="1">
    <location>
        <begin position="1"/>
        <end position="11"/>
    </location>
</feature>
<feature type="region of interest" description="Disordered" evidence="1">
    <location>
        <begin position="1"/>
        <end position="88"/>
    </location>
</feature>
<gene>
    <name evidence="2" type="ORF">E5987_07120</name>
</gene>
<evidence type="ECO:0000313" key="3">
    <source>
        <dbReference type="Proteomes" id="UP000472580"/>
    </source>
</evidence>
<name>A0A6L6YJP6_9BURK</name>
<dbReference type="Proteomes" id="UP000472580">
    <property type="component" value="Unassembled WGS sequence"/>
</dbReference>
<proteinExistence type="predicted"/>
<comment type="caution">
    <text evidence="2">The sequence shown here is derived from an EMBL/GenBank/DDBJ whole genome shotgun (WGS) entry which is preliminary data.</text>
</comment>
<evidence type="ECO:0000313" key="2">
    <source>
        <dbReference type="EMBL" id="MVX56979.1"/>
    </source>
</evidence>
<organism evidence="2 3">
    <name type="scientific">Parasutterella muris</name>
    <dbReference type="NCBI Taxonomy" id="2565572"/>
    <lineage>
        <taxon>Bacteria</taxon>
        <taxon>Pseudomonadati</taxon>
        <taxon>Pseudomonadota</taxon>
        <taxon>Betaproteobacteria</taxon>
        <taxon>Burkholderiales</taxon>
        <taxon>Sutterellaceae</taxon>
        <taxon>Parasutterella</taxon>
    </lineage>
</organism>
<feature type="compositionally biased region" description="Low complexity" evidence="1">
    <location>
        <begin position="55"/>
        <end position="79"/>
    </location>
</feature>
<feature type="compositionally biased region" description="Basic and acidic residues" evidence="1">
    <location>
        <begin position="101"/>
        <end position="113"/>
    </location>
</feature>
<dbReference type="InterPro" id="IPR021834">
    <property type="entry name" value="DUF3426"/>
</dbReference>
<accession>A0A6L6YJP6</accession>
<reference evidence="2 3" key="1">
    <citation type="submission" date="2019-12" db="EMBL/GenBank/DDBJ databases">
        <title>Microbes associate with the intestines of laboratory mice.</title>
        <authorList>
            <person name="Navarre W."/>
            <person name="Wong E."/>
        </authorList>
    </citation>
    <scope>NUCLEOTIDE SEQUENCE [LARGE SCALE GENOMIC DNA]</scope>
    <source>
        <strain evidence="2 3">NM82_D38</strain>
    </source>
</reference>
<dbReference type="OrthoDB" id="9157256at2"/>
<evidence type="ECO:0000256" key="1">
    <source>
        <dbReference type="SAM" id="MobiDB-lite"/>
    </source>
</evidence>
<dbReference type="Pfam" id="PF11906">
    <property type="entry name" value="DUF3426"/>
    <property type="match status" value="1"/>
</dbReference>
<protein>
    <submittedName>
        <fullName evidence="2">DUF3426 domain-containing protein</fullName>
    </submittedName>
</protein>
<keyword evidence="3" id="KW-1185">Reference proteome</keyword>